<dbReference type="Gene3D" id="3.30.40.10">
    <property type="entry name" value="Zinc/RING finger domain, C3HC4 (zinc finger)"/>
    <property type="match status" value="1"/>
</dbReference>
<dbReference type="HOGENOM" id="CLU_1374696_0_0_1"/>
<dbReference type="InterPro" id="IPR013083">
    <property type="entry name" value="Znf_RING/FYVE/PHD"/>
</dbReference>
<keyword evidence="1" id="KW-0175">Coiled coil</keyword>
<dbReference type="OrthoDB" id="295927at2759"/>
<dbReference type="EMBL" id="GG662622">
    <property type="protein sequence ID" value="EAR85348.1"/>
    <property type="molecule type" value="Genomic_DNA"/>
</dbReference>
<protein>
    <submittedName>
        <fullName evidence="2">TRAF-type zinc finger protein</fullName>
    </submittedName>
</protein>
<dbReference type="InParanoid" id="I7MD21"/>
<name>I7MD21_TETTS</name>
<evidence type="ECO:0000313" key="3">
    <source>
        <dbReference type="Proteomes" id="UP000009168"/>
    </source>
</evidence>
<dbReference type="SUPFAM" id="SSF49599">
    <property type="entry name" value="TRAF domain-like"/>
    <property type="match status" value="1"/>
</dbReference>
<gene>
    <name evidence="2" type="ORF">TTHERM_00471230</name>
</gene>
<dbReference type="AlphaFoldDB" id="I7MD21"/>
<reference evidence="3" key="1">
    <citation type="journal article" date="2006" name="PLoS Biol.">
        <title>Macronuclear genome sequence of the ciliate Tetrahymena thermophila, a model eukaryote.</title>
        <authorList>
            <person name="Eisen J.A."/>
            <person name="Coyne R.S."/>
            <person name="Wu M."/>
            <person name="Wu D."/>
            <person name="Thiagarajan M."/>
            <person name="Wortman J.R."/>
            <person name="Badger J.H."/>
            <person name="Ren Q."/>
            <person name="Amedeo P."/>
            <person name="Jones K.M."/>
            <person name="Tallon L.J."/>
            <person name="Delcher A.L."/>
            <person name="Salzberg S.L."/>
            <person name="Silva J.C."/>
            <person name="Haas B.J."/>
            <person name="Majoros W.H."/>
            <person name="Farzad M."/>
            <person name="Carlton J.M."/>
            <person name="Smith R.K. Jr."/>
            <person name="Garg J."/>
            <person name="Pearlman R.E."/>
            <person name="Karrer K.M."/>
            <person name="Sun L."/>
            <person name="Manning G."/>
            <person name="Elde N.C."/>
            <person name="Turkewitz A.P."/>
            <person name="Asai D.J."/>
            <person name="Wilkes D.E."/>
            <person name="Wang Y."/>
            <person name="Cai H."/>
            <person name="Collins K."/>
            <person name="Stewart B.A."/>
            <person name="Lee S.R."/>
            <person name="Wilamowska K."/>
            <person name="Weinberg Z."/>
            <person name="Ruzzo W.L."/>
            <person name="Wloga D."/>
            <person name="Gaertig J."/>
            <person name="Frankel J."/>
            <person name="Tsao C.-C."/>
            <person name="Gorovsky M.A."/>
            <person name="Keeling P.J."/>
            <person name="Waller R.F."/>
            <person name="Patron N.J."/>
            <person name="Cherry J.M."/>
            <person name="Stover N.A."/>
            <person name="Krieger C.J."/>
            <person name="del Toro C."/>
            <person name="Ryder H.F."/>
            <person name="Williamson S.C."/>
            <person name="Barbeau R.A."/>
            <person name="Hamilton E.P."/>
            <person name="Orias E."/>
        </authorList>
    </citation>
    <scope>NUCLEOTIDE SEQUENCE [LARGE SCALE GENOMIC DNA]</scope>
    <source>
        <strain evidence="3">SB210</strain>
    </source>
</reference>
<feature type="coiled-coil region" evidence="1">
    <location>
        <begin position="139"/>
        <end position="180"/>
    </location>
</feature>
<accession>I7MD21</accession>
<sequence length="199" mass="23391">MELHIPPIPQERLVGDKNLIKKIVCPLCTCIFKQPLMCNKCMNMWCLSCLKDDYFVEQSCPRKCENVQLLQSPPLLNDILSLINIQCINKLCPEVKTVEEYSQHYLDCPFRLVLCPVDECMKEMTNKEFIQHQTQCPTREILLKQYQKLNKQSESIERKIKEKESELVAFETQNKMLMTEIQDKERSINNLLQVHSSHT</sequence>
<dbReference type="Proteomes" id="UP000009168">
    <property type="component" value="Unassembled WGS sequence"/>
</dbReference>
<proteinExistence type="predicted"/>
<dbReference type="RefSeq" id="XP_001033011.1">
    <property type="nucleotide sequence ID" value="XM_001033011.1"/>
</dbReference>
<keyword evidence="3" id="KW-1185">Reference proteome</keyword>
<dbReference type="KEGG" id="tet:TTHERM_00471230"/>
<dbReference type="STRING" id="312017.I7MD21"/>
<dbReference type="PANTHER" id="PTHR10131:SF94">
    <property type="entry name" value="TNF RECEPTOR-ASSOCIATED FACTOR 4"/>
    <property type="match status" value="1"/>
</dbReference>
<organism evidence="2 3">
    <name type="scientific">Tetrahymena thermophila (strain SB210)</name>
    <dbReference type="NCBI Taxonomy" id="312017"/>
    <lineage>
        <taxon>Eukaryota</taxon>
        <taxon>Sar</taxon>
        <taxon>Alveolata</taxon>
        <taxon>Ciliophora</taxon>
        <taxon>Intramacronucleata</taxon>
        <taxon>Oligohymenophorea</taxon>
        <taxon>Hymenostomatida</taxon>
        <taxon>Tetrahymenina</taxon>
        <taxon>Tetrahymenidae</taxon>
        <taxon>Tetrahymena</taxon>
    </lineage>
</organism>
<evidence type="ECO:0000256" key="1">
    <source>
        <dbReference type="SAM" id="Coils"/>
    </source>
</evidence>
<evidence type="ECO:0000313" key="2">
    <source>
        <dbReference type="EMBL" id="EAR85348.1"/>
    </source>
</evidence>
<dbReference type="GeneID" id="7830043"/>
<dbReference type="PANTHER" id="PTHR10131">
    <property type="entry name" value="TNF RECEPTOR ASSOCIATED FACTOR"/>
    <property type="match status" value="1"/>
</dbReference>
<dbReference type="OMA" id="CNPTTEC"/>